<dbReference type="SUPFAM" id="SSF81345">
    <property type="entry name" value="ABC transporter involved in vitamin B12 uptake, BtuC"/>
    <property type="match status" value="1"/>
</dbReference>
<dbReference type="GO" id="GO:0043190">
    <property type="term" value="C:ATP-binding cassette (ABC) transporter complex"/>
    <property type="evidence" value="ECO:0007669"/>
    <property type="project" value="InterPro"/>
</dbReference>
<dbReference type="InterPro" id="IPR001626">
    <property type="entry name" value="ABC_TroCD"/>
</dbReference>
<organism evidence="9 10">
    <name type="scientific">Thermogemmatispora tikiterensis</name>
    <dbReference type="NCBI Taxonomy" id="1825093"/>
    <lineage>
        <taxon>Bacteria</taxon>
        <taxon>Bacillati</taxon>
        <taxon>Chloroflexota</taxon>
        <taxon>Ktedonobacteria</taxon>
        <taxon>Thermogemmatisporales</taxon>
        <taxon>Thermogemmatisporaceae</taxon>
        <taxon>Thermogemmatispora</taxon>
    </lineage>
</organism>
<keyword evidence="10" id="KW-1185">Reference proteome</keyword>
<evidence type="ECO:0000313" key="10">
    <source>
        <dbReference type="Proteomes" id="UP000248706"/>
    </source>
</evidence>
<dbReference type="OrthoDB" id="9798540at2"/>
<keyword evidence="5 8" id="KW-0472">Membrane</keyword>
<evidence type="ECO:0000256" key="8">
    <source>
        <dbReference type="SAM" id="Phobius"/>
    </source>
</evidence>
<feature type="transmembrane region" description="Helical" evidence="8">
    <location>
        <begin position="178"/>
        <end position="211"/>
    </location>
</feature>
<feature type="region of interest" description="Disordered" evidence="7">
    <location>
        <begin position="275"/>
        <end position="296"/>
    </location>
</feature>
<dbReference type="EMBL" id="MCIF01000002">
    <property type="protein sequence ID" value="RAQ97397.1"/>
    <property type="molecule type" value="Genomic_DNA"/>
</dbReference>
<evidence type="ECO:0000313" key="9">
    <source>
        <dbReference type="EMBL" id="RAQ97397.1"/>
    </source>
</evidence>
<keyword evidence="3 6" id="KW-0812">Transmembrane</keyword>
<dbReference type="Pfam" id="PF00950">
    <property type="entry name" value="ABC-3"/>
    <property type="match status" value="1"/>
</dbReference>
<dbReference type="RefSeq" id="WP_112431729.1">
    <property type="nucleotide sequence ID" value="NZ_MCIF01000002.1"/>
</dbReference>
<proteinExistence type="inferred from homology"/>
<evidence type="ECO:0000256" key="5">
    <source>
        <dbReference type="ARBA" id="ARBA00023136"/>
    </source>
</evidence>
<dbReference type="AlphaFoldDB" id="A0A328VIX0"/>
<comment type="similarity">
    <text evidence="2 6">Belongs to the ABC-3 integral membrane protein family.</text>
</comment>
<evidence type="ECO:0000256" key="1">
    <source>
        <dbReference type="ARBA" id="ARBA00004141"/>
    </source>
</evidence>
<keyword evidence="4 8" id="KW-1133">Transmembrane helix</keyword>
<reference evidence="9 10" key="1">
    <citation type="submission" date="2016-08" db="EMBL/GenBank/DDBJ databases">
        <title>Analysis of Carbohydrate Active Enzymes in Thermogemmatispora T81 Reveals Carbohydrate Degradation Ability.</title>
        <authorList>
            <person name="Tomazini A."/>
            <person name="Lal S."/>
            <person name="Stott M."/>
            <person name="Henrissat B."/>
            <person name="Polikarpov I."/>
            <person name="Sparling R."/>
            <person name="Levin D.B."/>
        </authorList>
    </citation>
    <scope>NUCLEOTIDE SEQUENCE [LARGE SCALE GENOMIC DNA]</scope>
    <source>
        <strain evidence="9 10">T81</strain>
    </source>
</reference>
<dbReference type="PRINTS" id="PR01414">
    <property type="entry name" value="CCMBBIOGNSIS"/>
</dbReference>
<sequence length="296" mass="30321">MNIGTLWQHEFIQNAFLAGGCVAIAAALVGYFVVLRAQTFAGEALTDIGFTGATGAALLGLSPLPGMLVLSLLAACTIGLLGERLRGRDIEIGMVLSFALGLGVLFLSLYAASSASHASAGIGILFGSILSVSRGDVWLSLACALGCSLALLILYRPLLFASIDPEVAAARGVPVRLLSVIFLLLLALATAISVLVIGVLLVFALLVAPAAAAARLSPSPARALLLAVLLGLGSTWGGLLIAFLGPGQHLPASFCIATLATLCYAAATLSAHWRQRRPPQVPAQPAHPCKGRRTAA</sequence>
<comment type="subcellular location">
    <subcellularLocation>
        <location evidence="6">Cell membrane</location>
        <topology evidence="6">Multi-pass membrane protein</topology>
    </subcellularLocation>
    <subcellularLocation>
        <location evidence="1">Membrane</location>
        <topology evidence="1">Multi-pass membrane protein</topology>
    </subcellularLocation>
</comment>
<feature type="transmembrane region" description="Helical" evidence="8">
    <location>
        <begin position="12"/>
        <end position="34"/>
    </location>
</feature>
<feature type="transmembrane region" description="Helical" evidence="8">
    <location>
        <begin position="54"/>
        <end position="80"/>
    </location>
</feature>
<feature type="transmembrane region" description="Helical" evidence="8">
    <location>
        <begin position="92"/>
        <end position="109"/>
    </location>
</feature>
<dbReference type="GO" id="GO:0010043">
    <property type="term" value="P:response to zinc ion"/>
    <property type="evidence" value="ECO:0007669"/>
    <property type="project" value="TreeGrafter"/>
</dbReference>
<comment type="caution">
    <text evidence="9">The sequence shown here is derived from an EMBL/GenBank/DDBJ whole genome shotgun (WGS) entry which is preliminary data.</text>
</comment>
<feature type="transmembrane region" description="Helical" evidence="8">
    <location>
        <begin position="139"/>
        <end position="158"/>
    </location>
</feature>
<evidence type="ECO:0000256" key="4">
    <source>
        <dbReference type="ARBA" id="ARBA00022989"/>
    </source>
</evidence>
<dbReference type="InterPro" id="IPR037294">
    <property type="entry name" value="ABC_BtuC-like"/>
</dbReference>
<dbReference type="GO" id="GO:0055085">
    <property type="term" value="P:transmembrane transport"/>
    <property type="evidence" value="ECO:0007669"/>
    <property type="project" value="InterPro"/>
</dbReference>
<protein>
    <submittedName>
        <fullName evidence="9">ABC transporter permease</fullName>
    </submittedName>
</protein>
<accession>A0A328VIX0</accession>
<keyword evidence="6" id="KW-0813">Transport</keyword>
<gene>
    <name evidence="9" type="ORF">A4R35_17805</name>
</gene>
<name>A0A328VIX0_9CHLR</name>
<evidence type="ECO:0000256" key="7">
    <source>
        <dbReference type="SAM" id="MobiDB-lite"/>
    </source>
</evidence>
<dbReference type="Proteomes" id="UP000248706">
    <property type="component" value="Unassembled WGS sequence"/>
</dbReference>
<dbReference type="Gene3D" id="1.10.3470.10">
    <property type="entry name" value="ABC transporter involved in vitamin B12 uptake, BtuC"/>
    <property type="match status" value="1"/>
</dbReference>
<evidence type="ECO:0000256" key="2">
    <source>
        <dbReference type="ARBA" id="ARBA00008034"/>
    </source>
</evidence>
<feature type="transmembrane region" description="Helical" evidence="8">
    <location>
        <begin position="223"/>
        <end position="244"/>
    </location>
</feature>
<feature type="transmembrane region" description="Helical" evidence="8">
    <location>
        <begin position="250"/>
        <end position="269"/>
    </location>
</feature>
<evidence type="ECO:0000256" key="3">
    <source>
        <dbReference type="ARBA" id="ARBA00022692"/>
    </source>
</evidence>
<dbReference type="PANTHER" id="PTHR30477:SF13">
    <property type="entry name" value="IRON TRANSPORT SYSTEM MEMBRANE PROTEIN HI_0360-RELATED"/>
    <property type="match status" value="1"/>
</dbReference>
<dbReference type="PANTHER" id="PTHR30477">
    <property type="entry name" value="ABC-TRANSPORTER METAL-BINDING PROTEIN"/>
    <property type="match status" value="1"/>
</dbReference>
<evidence type="ECO:0000256" key="6">
    <source>
        <dbReference type="RuleBase" id="RU003943"/>
    </source>
</evidence>